<dbReference type="Proteomes" id="UP000199392">
    <property type="component" value="Unassembled WGS sequence"/>
</dbReference>
<dbReference type="RefSeq" id="WP_092419194.1">
    <property type="nucleotide sequence ID" value="NZ_FNCL01000001.1"/>
</dbReference>
<gene>
    <name evidence="3" type="ORF">SAMN04488050_102122</name>
</gene>
<sequence>MAVEIGVLRALLSLDSAAFEKGAKRAQASMNGLQRSFSKTADKMGDIGRTMSTRVTAPVIGALGLMGHATIDNAVEIERLSQVANASATELQRFAAGARTVGIEQDKLADILKDTNDKIGDFLTTGGGPLADFFENIAPQVGVTAEQFKNLSGPDALQLYVSSLEKAGVGQQEMTFYMEALASDATLLLPLMRENGKEMQRLGDSAQKAGAIMGESTIAALLRTRSAMRDAGNALSGLANQIMAALAPAMEWIAEKVSEATEWFGNLSPEVKQMIGIATAVAAALGPLALAISAVTAALAVLSGPVGIISALIGAAAAGFVLFGTNAGEAEVASYDAAEGTAKLADALALVTAGAPGAAQSAIDIANANYQLAASAVDAARAELAKSKALLASREANPNIAGRNQNRRTLNAEIAKDQEALEAALAALEEVATQRQEAYRAINQSGAPGSNAAVLDVDTSAATGAMQSIIDSMDSATAAGGRLKDVVTETPEAIETEGAKIASFYDDIGNAVAGAITQGQNFGEAMGNVFQRIANDYIASGVSDIFASLFGDLKAGKDGGSGGWLSSIGSAFAGLFDKGGRIPSGQFGIVGELGPELVRGPAVITSRKDTAAMMQGGGTQRVEVALVGGGLTLTDGGQIMTEVGAVVAQGAQATEAKMRADVRDGRGLARDLRSTTTAQQRLSPR</sequence>
<dbReference type="OrthoDB" id="7311517at2"/>
<evidence type="ECO:0000256" key="2">
    <source>
        <dbReference type="SAM" id="Phobius"/>
    </source>
</evidence>
<evidence type="ECO:0000256" key="1">
    <source>
        <dbReference type="SAM" id="MobiDB-lite"/>
    </source>
</evidence>
<keyword evidence="2" id="KW-0812">Transmembrane</keyword>
<keyword evidence="2" id="KW-1133">Transmembrane helix</keyword>
<feature type="transmembrane region" description="Helical" evidence="2">
    <location>
        <begin position="274"/>
        <end position="299"/>
    </location>
</feature>
<feature type="transmembrane region" description="Helical" evidence="2">
    <location>
        <begin position="306"/>
        <end position="324"/>
    </location>
</feature>
<organism evidence="3 4">
    <name type="scientific">Alloyangia pacifica</name>
    <dbReference type="NCBI Taxonomy" id="311180"/>
    <lineage>
        <taxon>Bacteria</taxon>
        <taxon>Pseudomonadati</taxon>
        <taxon>Pseudomonadota</taxon>
        <taxon>Alphaproteobacteria</taxon>
        <taxon>Rhodobacterales</taxon>
        <taxon>Roseobacteraceae</taxon>
        <taxon>Alloyangia</taxon>
    </lineage>
</organism>
<keyword evidence="4" id="KW-1185">Reference proteome</keyword>
<dbReference type="EMBL" id="FOZW01000002">
    <property type="protein sequence ID" value="SFS52735.1"/>
    <property type="molecule type" value="Genomic_DNA"/>
</dbReference>
<proteinExistence type="predicted"/>
<reference evidence="4" key="1">
    <citation type="submission" date="2016-10" db="EMBL/GenBank/DDBJ databases">
        <authorList>
            <person name="Varghese N."/>
            <person name="Submissions S."/>
        </authorList>
    </citation>
    <scope>NUCLEOTIDE SEQUENCE [LARGE SCALE GENOMIC DNA]</scope>
    <source>
        <strain evidence="4">DSM 26894</strain>
    </source>
</reference>
<feature type="region of interest" description="Disordered" evidence="1">
    <location>
        <begin position="658"/>
        <end position="685"/>
    </location>
</feature>
<evidence type="ECO:0000313" key="3">
    <source>
        <dbReference type="EMBL" id="SFS52735.1"/>
    </source>
</evidence>
<dbReference type="STRING" id="311180.SAMN04488050_102122"/>
<evidence type="ECO:0000313" key="4">
    <source>
        <dbReference type="Proteomes" id="UP000199392"/>
    </source>
</evidence>
<feature type="compositionally biased region" description="Polar residues" evidence="1">
    <location>
        <begin position="674"/>
        <end position="685"/>
    </location>
</feature>
<keyword evidence="2" id="KW-0472">Membrane</keyword>
<dbReference type="AlphaFoldDB" id="A0A1I6QJY6"/>
<protein>
    <submittedName>
        <fullName evidence="3">Uncharacterized protein</fullName>
    </submittedName>
</protein>
<feature type="compositionally biased region" description="Basic and acidic residues" evidence="1">
    <location>
        <begin position="658"/>
        <end position="673"/>
    </location>
</feature>
<name>A0A1I6QJY6_9RHOB</name>
<accession>A0A1I6QJY6</accession>